<name>A0A1H2VN72_9RHOB</name>
<dbReference type="Gene3D" id="1.10.10.10">
    <property type="entry name" value="Winged helix-like DNA-binding domain superfamily/Winged helix DNA-binding domain"/>
    <property type="match status" value="1"/>
</dbReference>
<dbReference type="InterPro" id="IPR039422">
    <property type="entry name" value="MarR/SlyA-like"/>
</dbReference>
<dbReference type="SMART" id="SM00347">
    <property type="entry name" value="HTH_MARR"/>
    <property type="match status" value="1"/>
</dbReference>
<dbReference type="GO" id="GO:0006950">
    <property type="term" value="P:response to stress"/>
    <property type="evidence" value="ECO:0007669"/>
    <property type="project" value="TreeGrafter"/>
</dbReference>
<dbReference type="RefSeq" id="WP_074735731.1">
    <property type="nucleotide sequence ID" value="NZ_FNNP01000001.1"/>
</dbReference>
<evidence type="ECO:0000313" key="2">
    <source>
        <dbReference type="EMBL" id="SDW69783.1"/>
    </source>
</evidence>
<evidence type="ECO:0000259" key="1">
    <source>
        <dbReference type="PROSITE" id="PS50995"/>
    </source>
</evidence>
<dbReference type="PANTHER" id="PTHR33164">
    <property type="entry name" value="TRANSCRIPTIONAL REGULATOR, MARR FAMILY"/>
    <property type="match status" value="1"/>
</dbReference>
<reference evidence="3" key="1">
    <citation type="submission" date="2016-10" db="EMBL/GenBank/DDBJ databases">
        <authorList>
            <person name="Varghese N."/>
            <person name="Submissions S."/>
        </authorList>
    </citation>
    <scope>NUCLEOTIDE SEQUENCE [LARGE SCALE GENOMIC DNA]</scope>
    <source>
        <strain evidence="3">DSM 27839</strain>
    </source>
</reference>
<dbReference type="InterPro" id="IPR000835">
    <property type="entry name" value="HTH_MarR-typ"/>
</dbReference>
<dbReference type="Proteomes" id="UP000183400">
    <property type="component" value="Unassembled WGS sequence"/>
</dbReference>
<accession>A0A1H2VN72</accession>
<dbReference type="OrthoDB" id="582199at2"/>
<dbReference type="PANTHER" id="PTHR33164:SF43">
    <property type="entry name" value="HTH-TYPE TRANSCRIPTIONAL REPRESSOR YETL"/>
    <property type="match status" value="1"/>
</dbReference>
<dbReference type="PRINTS" id="PR00598">
    <property type="entry name" value="HTHMARR"/>
</dbReference>
<organism evidence="2 3">
    <name type="scientific">Ruegeria halocynthiae</name>
    <dbReference type="NCBI Taxonomy" id="985054"/>
    <lineage>
        <taxon>Bacteria</taxon>
        <taxon>Pseudomonadati</taxon>
        <taxon>Pseudomonadota</taxon>
        <taxon>Alphaproteobacteria</taxon>
        <taxon>Rhodobacterales</taxon>
        <taxon>Roseobacteraceae</taxon>
        <taxon>Ruegeria</taxon>
    </lineage>
</organism>
<protein>
    <submittedName>
        <fullName evidence="2">Transcriptional regulator, MarR family</fullName>
    </submittedName>
</protein>
<evidence type="ECO:0000313" key="3">
    <source>
        <dbReference type="Proteomes" id="UP000183400"/>
    </source>
</evidence>
<dbReference type="AlphaFoldDB" id="A0A1H2VN72"/>
<dbReference type="STRING" id="985054.SAMN05444358_1011531"/>
<dbReference type="Pfam" id="PF01047">
    <property type="entry name" value="MarR"/>
    <property type="match status" value="1"/>
</dbReference>
<gene>
    <name evidence="2" type="ORF">SAMN05444358_1011531</name>
</gene>
<feature type="domain" description="HTH marR-type" evidence="1">
    <location>
        <begin position="2"/>
        <end position="142"/>
    </location>
</feature>
<keyword evidence="3" id="KW-1185">Reference proteome</keyword>
<dbReference type="EMBL" id="FNNP01000001">
    <property type="protein sequence ID" value="SDW69783.1"/>
    <property type="molecule type" value="Genomic_DNA"/>
</dbReference>
<dbReference type="InterPro" id="IPR036388">
    <property type="entry name" value="WH-like_DNA-bd_sf"/>
</dbReference>
<dbReference type="GO" id="GO:0003700">
    <property type="term" value="F:DNA-binding transcription factor activity"/>
    <property type="evidence" value="ECO:0007669"/>
    <property type="project" value="InterPro"/>
</dbReference>
<sequence>MSDDVSARLGRLSPEIQAMMGVYALYWKLEESFDSIETDLSHQECHMLIKLDAPKRMGVLAADMLTVPSTITATADALEQAGYLTRQRDPEDRRAWLLVLTEQGEEARNMLVATAGELFRSASGLNSDETAVFARLARKIRDNIVKTGIPEGLKKCDS</sequence>
<proteinExistence type="predicted"/>
<dbReference type="PROSITE" id="PS50995">
    <property type="entry name" value="HTH_MARR_2"/>
    <property type="match status" value="1"/>
</dbReference>
<dbReference type="InterPro" id="IPR036390">
    <property type="entry name" value="WH_DNA-bd_sf"/>
</dbReference>
<dbReference type="SUPFAM" id="SSF46785">
    <property type="entry name" value="Winged helix' DNA-binding domain"/>
    <property type="match status" value="1"/>
</dbReference>